<protein>
    <submittedName>
        <fullName evidence="1">Uncharacterized protein</fullName>
    </submittedName>
</protein>
<accession>A0ACB8DDB7</accession>
<keyword evidence="2" id="KW-1185">Reference proteome</keyword>
<gene>
    <name evidence="1" type="ORF">HPB49_013077</name>
</gene>
<reference evidence="1" key="1">
    <citation type="submission" date="2020-05" db="EMBL/GenBank/DDBJ databases">
        <title>Large-scale comparative analyses of tick genomes elucidate their genetic diversity and vector capacities.</title>
        <authorList>
            <person name="Jia N."/>
            <person name="Wang J."/>
            <person name="Shi W."/>
            <person name="Du L."/>
            <person name="Sun Y."/>
            <person name="Zhan W."/>
            <person name="Jiang J."/>
            <person name="Wang Q."/>
            <person name="Zhang B."/>
            <person name="Ji P."/>
            <person name="Sakyi L.B."/>
            <person name="Cui X."/>
            <person name="Yuan T."/>
            <person name="Jiang B."/>
            <person name="Yang W."/>
            <person name="Lam T.T.-Y."/>
            <person name="Chang Q."/>
            <person name="Ding S."/>
            <person name="Wang X."/>
            <person name="Zhu J."/>
            <person name="Ruan X."/>
            <person name="Zhao L."/>
            <person name="Wei J."/>
            <person name="Que T."/>
            <person name="Du C."/>
            <person name="Cheng J."/>
            <person name="Dai P."/>
            <person name="Han X."/>
            <person name="Huang E."/>
            <person name="Gao Y."/>
            <person name="Liu J."/>
            <person name="Shao H."/>
            <person name="Ye R."/>
            <person name="Li L."/>
            <person name="Wei W."/>
            <person name="Wang X."/>
            <person name="Wang C."/>
            <person name="Yang T."/>
            <person name="Huo Q."/>
            <person name="Li W."/>
            <person name="Guo W."/>
            <person name="Chen H."/>
            <person name="Zhou L."/>
            <person name="Ni X."/>
            <person name="Tian J."/>
            <person name="Zhou Y."/>
            <person name="Sheng Y."/>
            <person name="Liu T."/>
            <person name="Pan Y."/>
            <person name="Xia L."/>
            <person name="Li J."/>
            <person name="Zhao F."/>
            <person name="Cao W."/>
        </authorList>
    </citation>
    <scope>NUCLEOTIDE SEQUENCE</scope>
    <source>
        <strain evidence="1">Dsil-2018</strain>
    </source>
</reference>
<proteinExistence type="predicted"/>
<evidence type="ECO:0000313" key="1">
    <source>
        <dbReference type="EMBL" id="KAH7966025.1"/>
    </source>
</evidence>
<dbReference type="EMBL" id="CM023471">
    <property type="protein sequence ID" value="KAH7966025.1"/>
    <property type="molecule type" value="Genomic_DNA"/>
</dbReference>
<dbReference type="Proteomes" id="UP000821865">
    <property type="component" value="Chromosome 2"/>
</dbReference>
<evidence type="ECO:0000313" key="2">
    <source>
        <dbReference type="Proteomes" id="UP000821865"/>
    </source>
</evidence>
<comment type="caution">
    <text evidence="1">The sequence shown here is derived from an EMBL/GenBank/DDBJ whole genome shotgun (WGS) entry which is preliminary data.</text>
</comment>
<name>A0ACB8DDB7_DERSI</name>
<sequence>MVDKCFLPIISKYKFTPKMFQKNTDINRDKTYDCIAKMASLLTVDLNPEWIEKTDLVNPKGLYFEGAVKPSVRYQSHSGNKNLVWCGGEKEWKSPLASLEKGKPSNLMEDSNPDWAPSQHLGYGGDDRGALKRTQRYERTKQRSRKVITTTASGGTPPPSQMTDELQRVGDIASHMAVRLPNPCDSDRSRHNAVPGGSQPSKSQCTPAVAALLSETQDRPLEQFAGMA</sequence>
<organism evidence="1 2">
    <name type="scientific">Dermacentor silvarum</name>
    <name type="common">Tick</name>
    <dbReference type="NCBI Taxonomy" id="543639"/>
    <lineage>
        <taxon>Eukaryota</taxon>
        <taxon>Metazoa</taxon>
        <taxon>Ecdysozoa</taxon>
        <taxon>Arthropoda</taxon>
        <taxon>Chelicerata</taxon>
        <taxon>Arachnida</taxon>
        <taxon>Acari</taxon>
        <taxon>Parasitiformes</taxon>
        <taxon>Ixodida</taxon>
        <taxon>Ixodoidea</taxon>
        <taxon>Ixodidae</taxon>
        <taxon>Rhipicephalinae</taxon>
        <taxon>Dermacentor</taxon>
    </lineage>
</organism>